<dbReference type="AlphaFoldDB" id="A0A0N1HCI8"/>
<proteinExistence type="predicted"/>
<name>A0A0N1HCI8_9EURO</name>
<reference evidence="2 3" key="1">
    <citation type="submission" date="2015-06" db="EMBL/GenBank/DDBJ databases">
        <title>Draft genome of the ant-associated black yeast Phialophora attae CBS 131958.</title>
        <authorList>
            <person name="Moreno L.F."/>
            <person name="Stielow B.J."/>
            <person name="de Hoog S."/>
            <person name="Vicente V.A."/>
            <person name="Weiss V.A."/>
            <person name="de Vries M."/>
            <person name="Cruz L.M."/>
            <person name="Souza E.M."/>
        </authorList>
    </citation>
    <scope>NUCLEOTIDE SEQUENCE [LARGE SCALE GENOMIC DNA]</scope>
    <source>
        <strain evidence="2 3">CBS 131958</strain>
    </source>
</reference>
<feature type="compositionally biased region" description="Pro residues" evidence="1">
    <location>
        <begin position="131"/>
        <end position="140"/>
    </location>
</feature>
<evidence type="ECO:0000313" key="3">
    <source>
        <dbReference type="Proteomes" id="UP000038010"/>
    </source>
</evidence>
<feature type="compositionally biased region" description="Acidic residues" evidence="1">
    <location>
        <begin position="182"/>
        <end position="193"/>
    </location>
</feature>
<organism evidence="2 3">
    <name type="scientific">Cyphellophora attinorum</name>
    <dbReference type="NCBI Taxonomy" id="1664694"/>
    <lineage>
        <taxon>Eukaryota</taxon>
        <taxon>Fungi</taxon>
        <taxon>Dikarya</taxon>
        <taxon>Ascomycota</taxon>
        <taxon>Pezizomycotina</taxon>
        <taxon>Eurotiomycetes</taxon>
        <taxon>Chaetothyriomycetidae</taxon>
        <taxon>Chaetothyriales</taxon>
        <taxon>Cyphellophoraceae</taxon>
        <taxon>Cyphellophora</taxon>
    </lineage>
</organism>
<comment type="caution">
    <text evidence="2">The sequence shown here is derived from an EMBL/GenBank/DDBJ whole genome shotgun (WGS) entry which is preliminary data.</text>
</comment>
<accession>A0A0N1HCI8</accession>
<feature type="compositionally biased region" description="Basic and acidic residues" evidence="1">
    <location>
        <begin position="194"/>
        <end position="203"/>
    </location>
</feature>
<dbReference type="VEuPathDB" id="FungiDB:AB675_5581"/>
<feature type="compositionally biased region" description="Polar residues" evidence="1">
    <location>
        <begin position="94"/>
        <end position="116"/>
    </location>
</feature>
<dbReference type="GeneID" id="28737684"/>
<keyword evidence="3" id="KW-1185">Reference proteome</keyword>
<protein>
    <submittedName>
        <fullName evidence="2">Uncharacterized protein</fullName>
    </submittedName>
</protein>
<gene>
    <name evidence="2" type="ORF">AB675_5581</name>
</gene>
<dbReference type="RefSeq" id="XP_018002045.1">
    <property type="nucleotide sequence ID" value="XM_018145804.1"/>
</dbReference>
<dbReference type="EMBL" id="LFJN01000008">
    <property type="protein sequence ID" value="KPI42082.1"/>
    <property type="molecule type" value="Genomic_DNA"/>
</dbReference>
<feature type="region of interest" description="Disordered" evidence="1">
    <location>
        <begin position="182"/>
        <end position="203"/>
    </location>
</feature>
<sequence length="203" mass="22429">MDFITNNSFDLKRRFSRRSKSSKASAPTSSPAIIRPTIDTSSGIIAIRYDSPEASATNTPVSEKSDSSFDSSSISTADKPTPVRPSIPKRSASRRNTTNSVPTVLSNSRARQTATPPRSIAETLAAYEDSAPPPPIPPKSPYRASRLMVQLQQELAESPDEEHLEAGREEYPPLELQRSFYIEEEDEDEDDMDVAERLSVRTV</sequence>
<evidence type="ECO:0000256" key="1">
    <source>
        <dbReference type="SAM" id="MobiDB-lite"/>
    </source>
</evidence>
<dbReference type="Proteomes" id="UP000038010">
    <property type="component" value="Unassembled WGS sequence"/>
</dbReference>
<feature type="region of interest" description="Disordered" evidence="1">
    <location>
        <begin position="1"/>
        <end position="144"/>
    </location>
</feature>
<evidence type="ECO:0000313" key="2">
    <source>
        <dbReference type="EMBL" id="KPI42082.1"/>
    </source>
</evidence>
<feature type="compositionally biased region" description="Low complexity" evidence="1">
    <location>
        <begin position="22"/>
        <end position="36"/>
    </location>
</feature>